<evidence type="ECO:0000256" key="4">
    <source>
        <dbReference type="ARBA" id="ARBA00022692"/>
    </source>
</evidence>
<dbReference type="EMBL" id="JAFBBK010000001">
    <property type="protein sequence ID" value="MBM7416717.1"/>
    <property type="molecule type" value="Genomic_DNA"/>
</dbReference>
<evidence type="ECO:0000256" key="5">
    <source>
        <dbReference type="ARBA" id="ARBA00022989"/>
    </source>
</evidence>
<feature type="transmembrane region" description="Helical" evidence="7">
    <location>
        <begin position="20"/>
        <end position="41"/>
    </location>
</feature>
<dbReference type="PANTHER" id="PTHR42718">
    <property type="entry name" value="MAJOR FACILITATOR SUPERFAMILY MULTIDRUG TRANSPORTER MFSC"/>
    <property type="match status" value="1"/>
</dbReference>
<feature type="transmembrane region" description="Helical" evidence="7">
    <location>
        <begin position="364"/>
        <end position="382"/>
    </location>
</feature>
<feature type="transmembrane region" description="Helical" evidence="7">
    <location>
        <begin position="110"/>
        <end position="131"/>
    </location>
</feature>
<evidence type="ECO:0000256" key="1">
    <source>
        <dbReference type="ARBA" id="ARBA00004651"/>
    </source>
</evidence>
<dbReference type="Proteomes" id="UP000703038">
    <property type="component" value="Unassembled WGS sequence"/>
</dbReference>
<feature type="transmembrane region" description="Helical" evidence="7">
    <location>
        <begin position="234"/>
        <end position="251"/>
    </location>
</feature>
<dbReference type="Gene3D" id="1.20.1720.10">
    <property type="entry name" value="Multidrug resistance protein D"/>
    <property type="match status" value="1"/>
</dbReference>
<feature type="transmembrane region" description="Helical" evidence="7">
    <location>
        <begin position="309"/>
        <end position="329"/>
    </location>
</feature>
<feature type="transmembrane region" description="Helical" evidence="7">
    <location>
        <begin position="336"/>
        <end position="358"/>
    </location>
</feature>
<keyword evidence="10" id="KW-1185">Reference proteome</keyword>
<reference evidence="9 10" key="1">
    <citation type="submission" date="2021-01" db="EMBL/GenBank/DDBJ databases">
        <title>Genomics of switchgrass bacterial isolates.</title>
        <authorList>
            <person name="Shade A."/>
        </authorList>
    </citation>
    <scope>NUCLEOTIDE SEQUENCE [LARGE SCALE GENOMIC DNA]</scope>
    <source>
        <strain evidence="9 10">PvP111</strain>
    </source>
</reference>
<dbReference type="InterPro" id="IPR020846">
    <property type="entry name" value="MFS_dom"/>
</dbReference>
<evidence type="ECO:0000256" key="3">
    <source>
        <dbReference type="ARBA" id="ARBA00022475"/>
    </source>
</evidence>
<dbReference type="InterPro" id="IPR036259">
    <property type="entry name" value="MFS_trans_sf"/>
</dbReference>
<comment type="subcellular location">
    <subcellularLocation>
        <location evidence="1">Cell membrane</location>
        <topology evidence="1">Multi-pass membrane protein</topology>
    </subcellularLocation>
</comment>
<dbReference type="InterPro" id="IPR011701">
    <property type="entry name" value="MFS"/>
</dbReference>
<evidence type="ECO:0000313" key="9">
    <source>
        <dbReference type="EMBL" id="MBM7416717.1"/>
    </source>
</evidence>
<dbReference type="PANTHER" id="PTHR42718:SF47">
    <property type="entry name" value="METHYL VIOLOGEN RESISTANCE PROTEIN SMVA"/>
    <property type="match status" value="1"/>
</dbReference>
<keyword evidence="4 7" id="KW-0812">Transmembrane</keyword>
<dbReference type="SUPFAM" id="SSF103473">
    <property type="entry name" value="MFS general substrate transporter"/>
    <property type="match status" value="1"/>
</dbReference>
<proteinExistence type="predicted"/>
<feature type="transmembrane region" description="Helical" evidence="7">
    <location>
        <begin position="169"/>
        <end position="193"/>
    </location>
</feature>
<keyword evidence="3" id="KW-1003">Cell membrane</keyword>
<protein>
    <submittedName>
        <fullName evidence="9">DHA2 family multidrug resistance protein-like MFS transporter</fullName>
    </submittedName>
</protein>
<feature type="transmembrane region" description="Helical" evidence="7">
    <location>
        <begin position="56"/>
        <end position="73"/>
    </location>
</feature>
<keyword evidence="5 7" id="KW-1133">Transmembrane helix</keyword>
<gene>
    <name evidence="9" type="ORF">JOE42_003450</name>
</gene>
<name>A0ABS2KXR5_9NOCA</name>
<evidence type="ECO:0000256" key="7">
    <source>
        <dbReference type="SAM" id="Phobius"/>
    </source>
</evidence>
<feature type="transmembrane region" description="Helical" evidence="7">
    <location>
        <begin position="477"/>
        <end position="499"/>
    </location>
</feature>
<dbReference type="PROSITE" id="PS50850">
    <property type="entry name" value="MFS"/>
    <property type="match status" value="1"/>
</dbReference>
<accession>A0ABS2KXR5</accession>
<feature type="transmembrane region" description="Helical" evidence="7">
    <location>
        <begin position="143"/>
        <end position="163"/>
    </location>
</feature>
<feature type="transmembrane region" description="Helical" evidence="7">
    <location>
        <begin position="205"/>
        <end position="222"/>
    </location>
</feature>
<dbReference type="RefSeq" id="WP_204869460.1">
    <property type="nucleotide sequence ID" value="NZ_JAFBBK010000001.1"/>
</dbReference>
<feature type="transmembrane region" description="Helical" evidence="7">
    <location>
        <begin position="85"/>
        <end position="104"/>
    </location>
</feature>
<evidence type="ECO:0000256" key="6">
    <source>
        <dbReference type="ARBA" id="ARBA00023136"/>
    </source>
</evidence>
<keyword evidence="2" id="KW-0813">Transport</keyword>
<dbReference type="Gene3D" id="1.20.1250.20">
    <property type="entry name" value="MFS general substrate transporter like domains"/>
    <property type="match status" value="1"/>
</dbReference>
<organism evidence="9 10">
    <name type="scientific">Rhodococcoides corynebacterioides</name>
    <dbReference type="NCBI Taxonomy" id="53972"/>
    <lineage>
        <taxon>Bacteria</taxon>
        <taxon>Bacillati</taxon>
        <taxon>Actinomycetota</taxon>
        <taxon>Actinomycetes</taxon>
        <taxon>Mycobacteriales</taxon>
        <taxon>Nocardiaceae</taxon>
        <taxon>Rhodococcoides</taxon>
    </lineage>
</organism>
<keyword evidence="6 7" id="KW-0472">Membrane</keyword>
<feature type="transmembrane region" description="Helical" evidence="7">
    <location>
        <begin position="272"/>
        <end position="297"/>
    </location>
</feature>
<evidence type="ECO:0000313" key="10">
    <source>
        <dbReference type="Proteomes" id="UP000703038"/>
    </source>
</evidence>
<dbReference type="CDD" id="cd17321">
    <property type="entry name" value="MFS_MMR_MDR_like"/>
    <property type="match status" value="1"/>
</dbReference>
<feature type="domain" description="Major facilitator superfamily (MFS) profile" evidence="8">
    <location>
        <begin position="19"/>
        <end position="494"/>
    </location>
</feature>
<evidence type="ECO:0000259" key="8">
    <source>
        <dbReference type="PROSITE" id="PS50850"/>
    </source>
</evidence>
<dbReference type="Pfam" id="PF07690">
    <property type="entry name" value="MFS_1"/>
    <property type="match status" value="1"/>
</dbReference>
<comment type="caution">
    <text evidence="9">The sequence shown here is derived from an EMBL/GenBank/DDBJ whole genome shotgun (WGS) entry which is preliminary data.</text>
</comment>
<sequence length="503" mass="51781">MTSTDTPATERAGRREWWGLAVLVVPIVLVSMDMSVLYLALPSLTEDLQPSSSQQLWILDIYSFMLAGLLVTMGSLGDRIGTRRLLMIGSLVFGIASVAAAFSHTPEALIASRVLLGIGGATLAPSTLSLLRKLFVDPVQRGVAIGIWTAGFAGGGSFGPVIAGALLEYFWWGSVFLINIPIMVVLLIAAPVMLPEARNPNPGRFDLPAVGASIVAMLGIVYALKHAAQNGLDWQVAAALAVGLLVGWWFVRRQRASTHPVIEFDLFRTPAFSVAVIVILVSVFIITGFNLMLSQYLQLVMGLGTLEAGLWSLIPAIATATASLTAPLIMKRRPPAVILVGAISVMFVGAVVIGAVALPSDVGSGATLAILLCGMVIAAFGVGTGTTFGSDRVLATAAPEKAGAAGAVSETGAELGGALGIAVLGSISVATYRLVLGPADTSGDGTLAGTLAEAGRMSPDVGPDLASRAREAYVDGIVAASGATLVTLLIAGSAAAVLFRRAR</sequence>
<evidence type="ECO:0000256" key="2">
    <source>
        <dbReference type="ARBA" id="ARBA00022448"/>
    </source>
</evidence>
<feature type="transmembrane region" description="Helical" evidence="7">
    <location>
        <begin position="415"/>
        <end position="435"/>
    </location>
</feature>